<evidence type="ECO:0000259" key="2">
    <source>
        <dbReference type="Pfam" id="PF01551"/>
    </source>
</evidence>
<evidence type="ECO:0000313" key="4">
    <source>
        <dbReference type="Proteomes" id="UP001333710"/>
    </source>
</evidence>
<feature type="chain" id="PRO_5041356161" description="M23ase beta-sheet core domain-containing protein" evidence="1">
    <location>
        <begin position="21"/>
        <end position="281"/>
    </location>
</feature>
<dbReference type="PANTHER" id="PTHR21666">
    <property type="entry name" value="PEPTIDASE-RELATED"/>
    <property type="match status" value="1"/>
</dbReference>
<dbReference type="CDD" id="cd12797">
    <property type="entry name" value="M23_peptidase"/>
    <property type="match status" value="1"/>
</dbReference>
<accession>A0AA48KP02</accession>
<dbReference type="InterPro" id="IPR016047">
    <property type="entry name" value="M23ase_b-sheet_dom"/>
</dbReference>
<keyword evidence="1" id="KW-0732">Signal</keyword>
<dbReference type="InterPro" id="IPR050570">
    <property type="entry name" value="Cell_wall_metabolism_enzyme"/>
</dbReference>
<dbReference type="Gene3D" id="2.70.70.10">
    <property type="entry name" value="Glucose Permease (Domain IIA)"/>
    <property type="match status" value="1"/>
</dbReference>
<dbReference type="GO" id="GO:0004222">
    <property type="term" value="F:metalloendopeptidase activity"/>
    <property type="evidence" value="ECO:0007669"/>
    <property type="project" value="TreeGrafter"/>
</dbReference>
<dbReference type="PANTHER" id="PTHR21666:SF294">
    <property type="entry name" value="PEPTIDASE M23"/>
    <property type="match status" value="1"/>
</dbReference>
<evidence type="ECO:0000313" key="3">
    <source>
        <dbReference type="EMBL" id="BDX06106.1"/>
    </source>
</evidence>
<sequence>MKLFNLLPVLALFILMSAHAEDKSFCSDNWVCAGTEKIRLDEFGYWVENKKPFPVTITLYVKAENLKSLDHDGQGYWEITTVLPGKEKRQVLHLKRIANGQPTRDSYEFDWIPGSMHAQHDDNYRYLLPFAKDADYRVVQGYGGGYSHRGASRYALDFAMPIGTPIHAAREGVVIDIQESHWRGGASRRFAKYANFIVILHEDGTTGEYYHLKKEGVIVSVGDEVKAGDLIGYSGNTGFSSLPHLHFAVYKARSRGQYQSLPVLFQRAPNTYQRRGLRLTD</sequence>
<dbReference type="RefSeq" id="WP_425325568.1">
    <property type="nucleotide sequence ID" value="NZ_AP027272.1"/>
</dbReference>
<dbReference type="AlphaFoldDB" id="A0AA48KP02"/>
<feature type="domain" description="M23ase beta-sheet core" evidence="2">
    <location>
        <begin position="154"/>
        <end position="253"/>
    </location>
</feature>
<protein>
    <recommendedName>
        <fullName evidence="2">M23ase beta-sheet core domain-containing protein</fullName>
    </recommendedName>
</protein>
<dbReference type="SUPFAM" id="SSF51261">
    <property type="entry name" value="Duplicated hybrid motif"/>
    <property type="match status" value="1"/>
</dbReference>
<reference evidence="3" key="1">
    <citation type="submission" date="2023-01" db="EMBL/GenBank/DDBJ databases">
        <title>Complete genome sequence of Planctobacterium marinum strain Dej080120_11.</title>
        <authorList>
            <person name="Ueki S."/>
            <person name="Maruyama F."/>
        </authorList>
    </citation>
    <scope>NUCLEOTIDE SEQUENCE</scope>
    <source>
        <strain evidence="3">Dej080120_11</strain>
    </source>
</reference>
<feature type="signal peptide" evidence="1">
    <location>
        <begin position="1"/>
        <end position="20"/>
    </location>
</feature>
<evidence type="ECO:0000256" key="1">
    <source>
        <dbReference type="SAM" id="SignalP"/>
    </source>
</evidence>
<dbReference type="EMBL" id="AP027272">
    <property type="protein sequence ID" value="BDX06106.1"/>
    <property type="molecule type" value="Genomic_DNA"/>
</dbReference>
<proteinExistence type="predicted"/>
<dbReference type="KEGG" id="pmaw:MACH26_16270"/>
<dbReference type="Proteomes" id="UP001333710">
    <property type="component" value="Chromosome"/>
</dbReference>
<name>A0AA48KP02_9ALTE</name>
<gene>
    <name evidence="3" type="ORF">MACH26_16270</name>
</gene>
<dbReference type="Pfam" id="PF01551">
    <property type="entry name" value="Peptidase_M23"/>
    <property type="match status" value="1"/>
</dbReference>
<organism evidence="3 4">
    <name type="scientific">Planctobacterium marinum</name>
    <dbReference type="NCBI Taxonomy" id="1631968"/>
    <lineage>
        <taxon>Bacteria</taxon>
        <taxon>Pseudomonadati</taxon>
        <taxon>Pseudomonadota</taxon>
        <taxon>Gammaproteobacteria</taxon>
        <taxon>Alteromonadales</taxon>
        <taxon>Alteromonadaceae</taxon>
        <taxon>Planctobacterium</taxon>
    </lineage>
</organism>
<keyword evidence="4" id="KW-1185">Reference proteome</keyword>
<dbReference type="InterPro" id="IPR011055">
    <property type="entry name" value="Dup_hybrid_motif"/>
</dbReference>